<keyword evidence="3" id="KW-1185">Reference proteome</keyword>
<evidence type="ECO:0008006" key="4">
    <source>
        <dbReference type="Google" id="ProtNLM"/>
    </source>
</evidence>
<evidence type="ECO:0000313" key="2">
    <source>
        <dbReference type="EMBL" id="MDA0137178.1"/>
    </source>
</evidence>
<dbReference type="Proteomes" id="UP001147700">
    <property type="component" value="Unassembled WGS sequence"/>
</dbReference>
<accession>A0ABT4RF90</accession>
<dbReference type="EMBL" id="JAPCID010000008">
    <property type="protein sequence ID" value="MDA0137178.1"/>
    <property type="molecule type" value="Genomic_DNA"/>
</dbReference>
<feature type="transmembrane region" description="Helical" evidence="1">
    <location>
        <begin position="30"/>
        <end position="48"/>
    </location>
</feature>
<gene>
    <name evidence="2" type="ORF">OJ962_06690</name>
</gene>
<name>A0ABT4RF90_9ACTN</name>
<reference evidence="2" key="1">
    <citation type="submission" date="2022-10" db="EMBL/GenBank/DDBJ databases">
        <title>The WGS of Solirubrobacter sp. CPCC 204708.</title>
        <authorList>
            <person name="Jiang Z."/>
        </authorList>
    </citation>
    <scope>NUCLEOTIDE SEQUENCE</scope>
    <source>
        <strain evidence="2">CPCC 204708</strain>
    </source>
</reference>
<comment type="caution">
    <text evidence="2">The sequence shown here is derived from an EMBL/GenBank/DDBJ whole genome shotgun (WGS) entry which is preliminary data.</text>
</comment>
<sequence length="262" mass="29614">MNLDAYMDDFGRDLHRAAHTRRSRRRAARLLLPAVPAGAALAVAISALPSGGGGVDAIAAAREALAPDGEIVHMKIELRHGTRVVMPSEQWYAANPTRWRTRFEGGVIGRRSGGNRIETAFFKDRLRFYDAWTDTVTIWRDAKLPQAGASPSMFGGDPATDLRAELDKGDVRDDGVVSVDGRQVRRLVREDGQYGFKRRFVYHVDPKTFEPIGGHMSFRRRGGKFMRGPQFKVTLYERLPLNARNEQLLKFDKTLDTRYVWR</sequence>
<evidence type="ECO:0000256" key="1">
    <source>
        <dbReference type="SAM" id="Phobius"/>
    </source>
</evidence>
<keyword evidence="1" id="KW-0472">Membrane</keyword>
<protein>
    <recommendedName>
        <fullName evidence="4">DUF3108 domain-containing protein</fullName>
    </recommendedName>
</protein>
<dbReference type="RefSeq" id="WP_202957158.1">
    <property type="nucleotide sequence ID" value="NZ_JAPCID010000008.1"/>
</dbReference>
<proteinExistence type="predicted"/>
<keyword evidence="1" id="KW-0812">Transmembrane</keyword>
<evidence type="ECO:0000313" key="3">
    <source>
        <dbReference type="Proteomes" id="UP001147700"/>
    </source>
</evidence>
<keyword evidence="1" id="KW-1133">Transmembrane helix</keyword>
<organism evidence="2 3">
    <name type="scientific">Solirubrobacter deserti</name>
    <dbReference type="NCBI Taxonomy" id="2282478"/>
    <lineage>
        <taxon>Bacteria</taxon>
        <taxon>Bacillati</taxon>
        <taxon>Actinomycetota</taxon>
        <taxon>Thermoleophilia</taxon>
        <taxon>Solirubrobacterales</taxon>
        <taxon>Solirubrobacteraceae</taxon>
        <taxon>Solirubrobacter</taxon>
    </lineage>
</organism>